<reference evidence="7 8" key="1">
    <citation type="submission" date="2020-07" db="EMBL/GenBank/DDBJ databases">
        <authorList>
            <person name="Feng X."/>
        </authorList>
    </citation>
    <scope>NUCLEOTIDE SEQUENCE [LARGE SCALE GENOMIC DNA]</scope>
    <source>
        <strain evidence="7 8">JCM14086</strain>
    </source>
</reference>
<dbReference type="GO" id="GO:0015920">
    <property type="term" value="P:lipopolysaccharide transport"/>
    <property type="evidence" value="ECO:0007669"/>
    <property type="project" value="TreeGrafter"/>
</dbReference>
<organism evidence="7 8">
    <name type="scientific">Puniceicoccus vermicola</name>
    <dbReference type="NCBI Taxonomy" id="388746"/>
    <lineage>
        <taxon>Bacteria</taxon>
        <taxon>Pseudomonadati</taxon>
        <taxon>Verrucomicrobiota</taxon>
        <taxon>Opitutia</taxon>
        <taxon>Puniceicoccales</taxon>
        <taxon>Puniceicoccaceae</taxon>
        <taxon>Puniceicoccus</taxon>
    </lineage>
</organism>
<evidence type="ECO:0000256" key="6">
    <source>
        <dbReference type="SAM" id="Phobius"/>
    </source>
</evidence>
<dbReference type="EMBL" id="JACHVA010000143">
    <property type="protein sequence ID" value="MBC2604350.1"/>
    <property type="molecule type" value="Genomic_DNA"/>
</dbReference>
<dbReference type="PANTHER" id="PTHR33529:SF2">
    <property type="entry name" value="LIPOPOLYSACCHARIDE EXPORT SYSTEM PERMEASE PROTEIN LPTG"/>
    <property type="match status" value="1"/>
</dbReference>
<feature type="transmembrane region" description="Helical" evidence="6">
    <location>
        <begin position="99"/>
        <end position="118"/>
    </location>
</feature>
<sequence length="369" mass="41808">MGKLHRYLLVEVALFILGAVGVFIFVFLTGNAVRGAIGMLVEGQITLRLFFQIIWLMIPFVAVYALPLGFLAGILLALGRFSSTREILAMKASGMSVWSIARPVFLVALIGCVFSAWFNNELGPKNKGAYRDKLANSLEEDPLRFFKAGEFISDFPGFIIYVRERVNDEMRGFKVWQIDDEGRVERYAEANDAHIEFLREESTILLTMLNGSTEVREPNPLYDTTPGISGVGSFAEFRVRLELDRILDRGSKFTQKPSYLTFRELRKRVAEDPENSLKYRVQIQQNFAMSVSIFALVIVAVPLGIRVGRKETLTNLGVALGLALLYYFLLTIATWFMDMPVLAPELLIWIPNLLYFGIGIWLMNRANRH</sequence>
<dbReference type="RefSeq" id="WP_185694962.1">
    <property type="nucleotide sequence ID" value="NZ_JACHVA010000143.1"/>
</dbReference>
<dbReference type="Proteomes" id="UP000525652">
    <property type="component" value="Unassembled WGS sequence"/>
</dbReference>
<keyword evidence="3 6" id="KW-0812">Transmembrane</keyword>
<dbReference type="PANTHER" id="PTHR33529">
    <property type="entry name" value="SLR0882 PROTEIN-RELATED"/>
    <property type="match status" value="1"/>
</dbReference>
<evidence type="ECO:0000313" key="7">
    <source>
        <dbReference type="EMBL" id="MBC2604350.1"/>
    </source>
</evidence>
<gene>
    <name evidence="7" type="ORF">H5P30_21430</name>
</gene>
<keyword evidence="5 6" id="KW-0472">Membrane</keyword>
<dbReference type="AlphaFoldDB" id="A0A7X1B4Q9"/>
<protein>
    <submittedName>
        <fullName evidence="7">LptF/LptG family permease</fullName>
    </submittedName>
</protein>
<comment type="caution">
    <text evidence="7">The sequence shown here is derived from an EMBL/GenBank/DDBJ whole genome shotgun (WGS) entry which is preliminary data.</text>
</comment>
<dbReference type="GO" id="GO:0043190">
    <property type="term" value="C:ATP-binding cassette (ABC) transporter complex"/>
    <property type="evidence" value="ECO:0007669"/>
    <property type="project" value="TreeGrafter"/>
</dbReference>
<evidence type="ECO:0000256" key="2">
    <source>
        <dbReference type="ARBA" id="ARBA00022475"/>
    </source>
</evidence>
<keyword evidence="4 6" id="KW-1133">Transmembrane helix</keyword>
<keyword evidence="8" id="KW-1185">Reference proteome</keyword>
<dbReference type="InterPro" id="IPR005495">
    <property type="entry name" value="LptG/LptF_permease"/>
</dbReference>
<accession>A0A7X1B4Q9</accession>
<feature type="transmembrane region" description="Helical" evidence="6">
    <location>
        <begin position="342"/>
        <end position="363"/>
    </location>
</feature>
<dbReference type="Pfam" id="PF03739">
    <property type="entry name" value="LptF_LptG"/>
    <property type="match status" value="1"/>
</dbReference>
<feature type="transmembrane region" description="Helical" evidence="6">
    <location>
        <begin position="49"/>
        <end position="78"/>
    </location>
</feature>
<evidence type="ECO:0000256" key="4">
    <source>
        <dbReference type="ARBA" id="ARBA00022989"/>
    </source>
</evidence>
<evidence type="ECO:0000256" key="1">
    <source>
        <dbReference type="ARBA" id="ARBA00004651"/>
    </source>
</evidence>
<evidence type="ECO:0000313" key="8">
    <source>
        <dbReference type="Proteomes" id="UP000525652"/>
    </source>
</evidence>
<feature type="transmembrane region" description="Helical" evidence="6">
    <location>
        <begin position="7"/>
        <end position="29"/>
    </location>
</feature>
<feature type="transmembrane region" description="Helical" evidence="6">
    <location>
        <begin position="317"/>
        <end position="336"/>
    </location>
</feature>
<proteinExistence type="predicted"/>
<evidence type="ECO:0000256" key="3">
    <source>
        <dbReference type="ARBA" id="ARBA00022692"/>
    </source>
</evidence>
<keyword evidence="2" id="KW-1003">Cell membrane</keyword>
<name>A0A7X1B4Q9_9BACT</name>
<evidence type="ECO:0000256" key="5">
    <source>
        <dbReference type="ARBA" id="ARBA00023136"/>
    </source>
</evidence>
<feature type="transmembrane region" description="Helical" evidence="6">
    <location>
        <begin position="287"/>
        <end position="305"/>
    </location>
</feature>
<comment type="subcellular location">
    <subcellularLocation>
        <location evidence="1">Cell membrane</location>
        <topology evidence="1">Multi-pass membrane protein</topology>
    </subcellularLocation>
</comment>